<accession>A0A380AUI9</accession>
<dbReference type="Proteomes" id="UP000255061">
    <property type="component" value="Unassembled WGS sequence"/>
</dbReference>
<sequence>MHYARYLSKDFTVLALAVSGTSEDYTKVSNYLIPCGSKDHKVLTNEDGIEVNDILSFEDYYRLASFDPQVERKRHSDLLAFAKDLHELIWTAAKISEEDKPLLVSGTLIALMNQPFLNSFQYYSSEDMPRKWLEAIKDELDKADIPKAKKDTMLQPYAAVAGQPNLGKPDAKIAKKYPKGVLYEVIKEINDSVWPFISVYHNFDVVGHFYGEFLKYTAGDKKALGIVLTPRHVTELFCDIANITKKDTVIDICAGTGGFLISAMHRMLKTAMTEEERLDIKKNRLIGIENSPKMFALAASNMILRGDGKANLHQSSCFETTLKKAITVPDPALGVKRPNVGLLNPPYAQSKSDAELHELYFVKEMLDLLDKGGLGVAIIPVSCVISPNKAKHEILEKHTLKAVMSMPSELFYPVGTVTCIVVFEAHKPHNEANKKTWFGYWRDDGYIKTKHMGRIDLNHQWQDIKSRWLEAYNNNEVHAGESVTAYVDGDSEWIAEAYMETDYTTLTNSDFEEAVKSYAMFKLMRN</sequence>
<dbReference type="EC" id="2.1.1.72" evidence="2"/>
<reference evidence="9 10" key="1">
    <citation type="submission" date="2018-06" db="EMBL/GenBank/DDBJ databases">
        <authorList>
            <consortium name="Pathogen Informatics"/>
            <person name="Doyle S."/>
        </authorList>
    </citation>
    <scope>NUCLEOTIDE SEQUENCE [LARGE SCALE GENOMIC DNA]</scope>
    <source>
        <strain evidence="9 10">NCTC10736</strain>
    </source>
</reference>
<dbReference type="PANTHER" id="PTHR42933">
    <property type="entry name" value="SLR6095 PROTEIN"/>
    <property type="match status" value="1"/>
</dbReference>
<dbReference type="PANTHER" id="PTHR42933:SF1">
    <property type="entry name" value="SITE-SPECIFIC DNA-METHYLTRANSFERASE (ADENINE-SPECIFIC)"/>
    <property type="match status" value="1"/>
</dbReference>
<dbReference type="Pfam" id="PF02384">
    <property type="entry name" value="N6_Mtase"/>
    <property type="match status" value="1"/>
</dbReference>
<evidence type="ECO:0000256" key="2">
    <source>
        <dbReference type="ARBA" id="ARBA00011900"/>
    </source>
</evidence>
<evidence type="ECO:0000256" key="6">
    <source>
        <dbReference type="ARBA" id="ARBA00022747"/>
    </source>
</evidence>
<organism evidence="9 10">
    <name type="scientific">Shewanella morhuae</name>
    <dbReference type="NCBI Taxonomy" id="365591"/>
    <lineage>
        <taxon>Bacteria</taxon>
        <taxon>Pseudomonadati</taxon>
        <taxon>Pseudomonadota</taxon>
        <taxon>Gammaproteobacteria</taxon>
        <taxon>Alteromonadales</taxon>
        <taxon>Shewanellaceae</taxon>
        <taxon>Shewanella</taxon>
    </lineage>
</organism>
<dbReference type="InterPro" id="IPR003356">
    <property type="entry name" value="DNA_methylase_A-5"/>
</dbReference>
<dbReference type="PRINTS" id="PR00507">
    <property type="entry name" value="N12N6MTFRASE"/>
</dbReference>
<dbReference type="AlphaFoldDB" id="A0A380AUI9"/>
<dbReference type="GO" id="GO:0009007">
    <property type="term" value="F:site-specific DNA-methyltransferase (adenine-specific) activity"/>
    <property type="evidence" value="ECO:0007669"/>
    <property type="project" value="UniProtKB-EC"/>
</dbReference>
<keyword evidence="4" id="KW-0808">Transferase</keyword>
<keyword evidence="9" id="KW-0378">Hydrolase</keyword>
<protein>
    <recommendedName>
        <fullName evidence="2">site-specific DNA-methyltransferase (adenine-specific)</fullName>
        <ecNumber evidence="2">2.1.1.72</ecNumber>
    </recommendedName>
</protein>
<dbReference type="Gene3D" id="3.40.50.150">
    <property type="entry name" value="Vaccinia Virus protein VP39"/>
    <property type="match status" value="1"/>
</dbReference>
<dbReference type="CDD" id="cd02440">
    <property type="entry name" value="AdoMet_MTases"/>
    <property type="match status" value="1"/>
</dbReference>
<dbReference type="GO" id="GO:0009307">
    <property type="term" value="P:DNA restriction-modification system"/>
    <property type="evidence" value="ECO:0007669"/>
    <property type="project" value="UniProtKB-KW"/>
</dbReference>
<evidence type="ECO:0000256" key="7">
    <source>
        <dbReference type="ARBA" id="ARBA00047942"/>
    </source>
</evidence>
<keyword evidence="5" id="KW-0949">S-adenosyl-L-methionine</keyword>
<comment type="catalytic activity">
    <reaction evidence="7">
        <text>a 2'-deoxyadenosine in DNA + S-adenosyl-L-methionine = an N(6)-methyl-2'-deoxyadenosine in DNA + S-adenosyl-L-homocysteine + H(+)</text>
        <dbReference type="Rhea" id="RHEA:15197"/>
        <dbReference type="Rhea" id="RHEA-COMP:12418"/>
        <dbReference type="Rhea" id="RHEA-COMP:12419"/>
        <dbReference type="ChEBI" id="CHEBI:15378"/>
        <dbReference type="ChEBI" id="CHEBI:57856"/>
        <dbReference type="ChEBI" id="CHEBI:59789"/>
        <dbReference type="ChEBI" id="CHEBI:90615"/>
        <dbReference type="ChEBI" id="CHEBI:90616"/>
        <dbReference type="EC" id="2.1.1.72"/>
    </reaction>
</comment>
<dbReference type="EMBL" id="UGYV01000001">
    <property type="protein sequence ID" value="SUI87903.1"/>
    <property type="molecule type" value="Genomic_DNA"/>
</dbReference>
<evidence type="ECO:0000256" key="4">
    <source>
        <dbReference type="ARBA" id="ARBA00022679"/>
    </source>
</evidence>
<evidence type="ECO:0000313" key="10">
    <source>
        <dbReference type="Proteomes" id="UP000255061"/>
    </source>
</evidence>
<dbReference type="InterPro" id="IPR051537">
    <property type="entry name" value="DNA_Adenine_Mtase"/>
</dbReference>
<keyword evidence="6" id="KW-0680">Restriction system</keyword>
<evidence type="ECO:0000256" key="5">
    <source>
        <dbReference type="ARBA" id="ARBA00022691"/>
    </source>
</evidence>
<dbReference type="GO" id="GO:0032259">
    <property type="term" value="P:methylation"/>
    <property type="evidence" value="ECO:0007669"/>
    <property type="project" value="UniProtKB-KW"/>
</dbReference>
<comment type="similarity">
    <text evidence="1">Belongs to the N(4)/N(6)-methyltransferase family.</text>
</comment>
<name>A0A380AUI9_9GAMM</name>
<evidence type="ECO:0000256" key="3">
    <source>
        <dbReference type="ARBA" id="ARBA00022603"/>
    </source>
</evidence>
<keyword evidence="3" id="KW-0489">Methyltransferase</keyword>
<dbReference type="InterPro" id="IPR029063">
    <property type="entry name" value="SAM-dependent_MTases_sf"/>
</dbReference>
<dbReference type="SUPFAM" id="SSF53335">
    <property type="entry name" value="S-adenosyl-L-methionine-dependent methyltransferases"/>
    <property type="match status" value="1"/>
</dbReference>
<feature type="domain" description="DNA methylase adenine-specific" evidence="8">
    <location>
        <begin position="204"/>
        <end position="448"/>
    </location>
</feature>
<evidence type="ECO:0000313" key="9">
    <source>
        <dbReference type="EMBL" id="SUI87903.1"/>
    </source>
</evidence>
<evidence type="ECO:0000259" key="8">
    <source>
        <dbReference type="Pfam" id="PF02384"/>
    </source>
</evidence>
<dbReference type="RefSeq" id="WP_258866481.1">
    <property type="nucleotide sequence ID" value="NZ_UGYV01000001.1"/>
</dbReference>
<dbReference type="GO" id="GO:0008170">
    <property type="term" value="F:N-methyltransferase activity"/>
    <property type="evidence" value="ECO:0007669"/>
    <property type="project" value="InterPro"/>
</dbReference>
<evidence type="ECO:0000256" key="1">
    <source>
        <dbReference type="ARBA" id="ARBA00006594"/>
    </source>
</evidence>
<dbReference type="GO" id="GO:0016787">
    <property type="term" value="F:hydrolase activity"/>
    <property type="evidence" value="ECO:0007669"/>
    <property type="project" value="UniProtKB-KW"/>
</dbReference>
<dbReference type="GO" id="GO:0003677">
    <property type="term" value="F:DNA binding"/>
    <property type="evidence" value="ECO:0007669"/>
    <property type="project" value="InterPro"/>
</dbReference>
<gene>
    <name evidence="9" type="primary">bcgIA</name>
    <name evidence="9" type="ORF">NCTC10736_02949</name>
</gene>
<proteinExistence type="inferred from homology"/>